<keyword evidence="2" id="KW-1185">Reference proteome</keyword>
<name>G9B1Y7_9CAUD</name>
<proteinExistence type="predicted"/>
<evidence type="ECO:0000313" key="2">
    <source>
        <dbReference type="Proteomes" id="UP000005445"/>
    </source>
</evidence>
<dbReference type="RefSeq" id="YP_004957251.1">
    <property type="nucleotide sequence ID" value="NC_016563.1"/>
</dbReference>
<dbReference type="KEGG" id="vg:11536641"/>
<reference evidence="1 2" key="1">
    <citation type="submission" date="2013-01" db="EMBL/GenBank/DDBJ databases">
        <title>Large myovirus of Bacillus.</title>
        <authorList>
            <person name="Klumpp J."/>
            <person name="Beyer W."/>
            <person name="Loessner M.J."/>
        </authorList>
    </citation>
    <scope>NUCLEOTIDE SEQUENCE [LARGE SCALE GENOMIC DNA]</scope>
</reference>
<dbReference type="Proteomes" id="UP000005445">
    <property type="component" value="Segment"/>
</dbReference>
<dbReference type="EMBL" id="HM144387">
    <property type="protein sequence ID" value="ADH03382.1"/>
    <property type="molecule type" value="Genomic_DNA"/>
</dbReference>
<protein>
    <submittedName>
        <fullName evidence="1">Gp236</fullName>
    </submittedName>
</protein>
<dbReference type="GeneID" id="11536641"/>
<dbReference type="OrthoDB" id="20661at10239"/>
<organism evidence="1 2">
    <name type="scientific">Bacillus phage W.Ph</name>
    <dbReference type="NCBI Taxonomy" id="764595"/>
    <lineage>
        <taxon>Viruses</taxon>
        <taxon>Duplodnaviria</taxon>
        <taxon>Heunggongvirae</taxon>
        <taxon>Uroviricota</taxon>
        <taxon>Caudoviricetes</taxon>
        <taxon>Herelleviridae</taxon>
        <taxon>Bastillevirinae</taxon>
        <taxon>Wphvirus</taxon>
        <taxon>Wphvirus WPh</taxon>
    </lineage>
</organism>
<evidence type="ECO:0000313" key="1">
    <source>
        <dbReference type="EMBL" id="ADH03382.1"/>
    </source>
</evidence>
<sequence>MKFLCKLLGHKLKAGNPYRPTPVGVSRGYHRETIEVLMTFELDCERCSERQTKLKWAKLQDWERRFTYKRLGCEYLMEKNLD</sequence>
<accession>G9B1Y7</accession>